<feature type="signal peptide" evidence="1">
    <location>
        <begin position="1"/>
        <end position="32"/>
    </location>
</feature>
<proteinExistence type="predicted"/>
<dbReference type="RefSeq" id="WP_267849046.1">
    <property type="nucleotide sequence ID" value="NZ_JAPMXC010000010.1"/>
</dbReference>
<reference evidence="3" key="1">
    <citation type="submission" date="2022-11" db="EMBL/GenBank/DDBJ databases">
        <title>Robbsia betulipollinis sp. nov., isolated from pollen of birch (Betula pendula).</title>
        <authorList>
            <person name="Shi H."/>
            <person name="Ambika Manirajan B."/>
            <person name="Ratering S."/>
            <person name="Geissler-Plaum R."/>
            <person name="Schnell S."/>
        </authorList>
    </citation>
    <scope>NUCLEOTIDE SEQUENCE</scope>
    <source>
        <strain evidence="3">Bb-Pol-6</strain>
    </source>
</reference>
<feature type="domain" description="Cupin type-2" evidence="2">
    <location>
        <begin position="79"/>
        <end position="145"/>
    </location>
</feature>
<evidence type="ECO:0000313" key="4">
    <source>
        <dbReference type="Proteomes" id="UP001082899"/>
    </source>
</evidence>
<dbReference type="SUPFAM" id="SSF51182">
    <property type="entry name" value="RmlC-like cupins"/>
    <property type="match status" value="1"/>
</dbReference>
<protein>
    <submittedName>
        <fullName evidence="3">Cupin domain-containing protein</fullName>
    </submittedName>
</protein>
<dbReference type="Gene3D" id="2.60.120.10">
    <property type="entry name" value="Jelly Rolls"/>
    <property type="match status" value="1"/>
</dbReference>
<organism evidence="3 4">
    <name type="scientific">Robbsia betulipollinis</name>
    <dbReference type="NCBI Taxonomy" id="2981849"/>
    <lineage>
        <taxon>Bacteria</taxon>
        <taxon>Pseudomonadati</taxon>
        <taxon>Pseudomonadota</taxon>
        <taxon>Betaproteobacteria</taxon>
        <taxon>Burkholderiales</taxon>
        <taxon>Burkholderiaceae</taxon>
        <taxon>Robbsia</taxon>
    </lineage>
</organism>
<evidence type="ECO:0000256" key="1">
    <source>
        <dbReference type="SAM" id="SignalP"/>
    </source>
</evidence>
<dbReference type="PANTHER" id="PTHR43346">
    <property type="entry name" value="LIGAND BINDING DOMAIN PROTEIN, PUTATIVE (AFU_ORTHOLOGUE AFUA_6G14370)-RELATED"/>
    <property type="match status" value="1"/>
</dbReference>
<dbReference type="InterPro" id="IPR014710">
    <property type="entry name" value="RmlC-like_jellyroll"/>
</dbReference>
<evidence type="ECO:0000259" key="2">
    <source>
        <dbReference type="Pfam" id="PF07883"/>
    </source>
</evidence>
<evidence type="ECO:0000313" key="3">
    <source>
        <dbReference type="EMBL" id="MCY0389149.1"/>
    </source>
</evidence>
<name>A0ABT3ZRG9_9BURK</name>
<dbReference type="PANTHER" id="PTHR43346:SF1">
    <property type="entry name" value="QUERCETIN 2,3-DIOXYGENASE-RELATED"/>
    <property type="match status" value="1"/>
</dbReference>
<dbReference type="InterPro" id="IPR052538">
    <property type="entry name" value="Flavonoid_dioxygenase-like"/>
</dbReference>
<dbReference type="InterPro" id="IPR011051">
    <property type="entry name" value="RmlC_Cupin_sf"/>
</dbReference>
<dbReference type="Proteomes" id="UP001082899">
    <property type="component" value="Unassembled WGS sequence"/>
</dbReference>
<accession>A0ABT3ZRG9</accession>
<sequence>MPKLVRRRASPTSAVITLLFAAGITASLGAQAQGTGTSTSTGARIIDLQAMTDAEVGPIQPNHGTLRSKTLLKTPNGTIAVQAGDSPKHYHAETDEIQYVISGTGKFWLGDTMRDVHPGDVIIIPKGTNHAGSHASEGNFKVLSIKLPPQAEDDFHRVP</sequence>
<gene>
    <name evidence="3" type="ORF">OVY01_18550</name>
</gene>
<dbReference type="Pfam" id="PF07883">
    <property type="entry name" value="Cupin_2"/>
    <property type="match status" value="1"/>
</dbReference>
<feature type="chain" id="PRO_5047294480" evidence="1">
    <location>
        <begin position="33"/>
        <end position="159"/>
    </location>
</feature>
<dbReference type="InterPro" id="IPR013096">
    <property type="entry name" value="Cupin_2"/>
</dbReference>
<comment type="caution">
    <text evidence="3">The sequence shown here is derived from an EMBL/GenBank/DDBJ whole genome shotgun (WGS) entry which is preliminary data.</text>
</comment>
<keyword evidence="1" id="KW-0732">Signal</keyword>
<dbReference type="EMBL" id="JAPMXC010000010">
    <property type="protein sequence ID" value="MCY0389149.1"/>
    <property type="molecule type" value="Genomic_DNA"/>
</dbReference>
<keyword evidence="4" id="KW-1185">Reference proteome</keyword>